<dbReference type="InterPro" id="IPR010656">
    <property type="entry name" value="DctM"/>
</dbReference>
<dbReference type="GO" id="GO:0022857">
    <property type="term" value="F:transmembrane transporter activity"/>
    <property type="evidence" value="ECO:0007669"/>
    <property type="project" value="UniProtKB-UniRule"/>
</dbReference>
<keyword evidence="5" id="KW-1185">Reference proteome</keyword>
<keyword evidence="2" id="KW-0812">Transmembrane</keyword>
<sequence length="632" mass="66642">MTDVVVIAQGSLSYSRRVAILVVGLALIALTVFTSATIPLPPTVQRGLFVLGIVYLGLLLKPLPGGFVLLDILLAAGATISFGYLVANWEVLAYRALFEPALHEVILGLVALVSVIELTRRLVGWPIALLTVIAFLYALYGRYLPDAFAHRGFSVERIVNSQYLTHEGLFGSLTGVAVTLVAMFLVFGALVQQVGVADLFMKLAAKLSFGKFGGPGKIEVVSSALMGTISGSSTANVVTTGTTTIPMMRRAGFSPTFAASVEAVSSTGGQLMPPVLGVAAFLMAELTGIPFGTIALASLIPAVLYFVCVFVEVDLESRKLTLVTDWDDAGRASLKEIIRKIYLLLPIVVLAYFLFAMYSPTKAAYYACITALIVGVPKWKELLTAAAGKQFVMDFVTSATTVVLACACAGIIVGILSLTGATMSLSYALVELAGDNYFLLLVFVMFLCIILGMGLPTPAAYAVAAAFAAPMLVQAGVQILAAHMFVLFYASLSSITPPVAVAAYAAAGIANASPMRVAVTATKLGLSAFIIPFVFVQDPAILIGQAPIVDTVIVSVTALLGVTALGLSTIGYYRGPVSMIERLGYFAAAIMMMMPSVLLSLGGMVLAAVLLVIHFRTYPAENTKHSQELQRI</sequence>
<dbReference type="OrthoDB" id="9759894at2"/>
<accession>A0A4R1HQM0</accession>
<evidence type="ECO:0000313" key="4">
    <source>
        <dbReference type="EMBL" id="TCK19642.1"/>
    </source>
</evidence>
<feature type="transmembrane region" description="Helical" evidence="2">
    <location>
        <begin position="92"/>
        <end position="115"/>
    </location>
</feature>
<feature type="transmembrane region" description="Helical" evidence="2">
    <location>
        <begin position="391"/>
        <end position="417"/>
    </location>
</feature>
<evidence type="ECO:0000313" key="5">
    <source>
        <dbReference type="Proteomes" id="UP000295030"/>
    </source>
</evidence>
<reference evidence="4 5" key="1">
    <citation type="submission" date="2019-03" db="EMBL/GenBank/DDBJ databases">
        <title>Genomic Encyclopedia of Type Strains, Phase IV (KMG-IV): sequencing the most valuable type-strain genomes for metagenomic binning, comparative biology and taxonomic classification.</title>
        <authorList>
            <person name="Goeker M."/>
        </authorList>
    </citation>
    <scope>NUCLEOTIDE SEQUENCE [LARGE SCALE GENOMIC DNA]</scope>
    <source>
        <strain evidence="4 5">DSM 101</strain>
    </source>
</reference>
<gene>
    <name evidence="4" type="ORF">EV667_4082</name>
</gene>
<keyword evidence="1" id="KW-0997">Cell inner membrane</keyword>
<keyword evidence="1" id="KW-0813">Transport</keyword>
<keyword evidence="2" id="KW-0472">Membrane</keyword>
<dbReference type="EMBL" id="SMFY01000005">
    <property type="protein sequence ID" value="TCK19642.1"/>
    <property type="molecule type" value="Genomic_DNA"/>
</dbReference>
<dbReference type="Pfam" id="PF06808">
    <property type="entry name" value="DctM"/>
    <property type="match status" value="1"/>
</dbReference>
<feature type="transmembrane region" description="Helical" evidence="2">
    <location>
        <begin position="437"/>
        <end position="455"/>
    </location>
</feature>
<feature type="transmembrane region" description="Helical" evidence="2">
    <location>
        <begin position="289"/>
        <end position="311"/>
    </location>
</feature>
<comment type="caution">
    <text evidence="4">The sequence shown here is derived from an EMBL/GenBank/DDBJ whole genome shotgun (WGS) entry which is preliminary data.</text>
</comment>
<organism evidence="4 5">
    <name type="scientific">Ancylobacter aquaticus</name>
    <dbReference type="NCBI Taxonomy" id="100"/>
    <lineage>
        <taxon>Bacteria</taxon>
        <taxon>Pseudomonadati</taxon>
        <taxon>Pseudomonadota</taxon>
        <taxon>Alphaproteobacteria</taxon>
        <taxon>Hyphomicrobiales</taxon>
        <taxon>Xanthobacteraceae</taxon>
        <taxon>Ancylobacter</taxon>
    </lineage>
</organism>
<feature type="transmembrane region" description="Helical" evidence="2">
    <location>
        <begin position="122"/>
        <end position="140"/>
    </location>
</feature>
<feature type="transmembrane region" description="Helical" evidence="2">
    <location>
        <begin position="67"/>
        <end position="86"/>
    </location>
</feature>
<keyword evidence="2" id="KW-1133">Transmembrane helix</keyword>
<dbReference type="PANTHER" id="PTHR43849">
    <property type="entry name" value="BLL3936 PROTEIN"/>
    <property type="match status" value="1"/>
</dbReference>
<feature type="transmembrane region" description="Helical" evidence="2">
    <location>
        <begin position="18"/>
        <end position="38"/>
    </location>
</feature>
<evidence type="ECO:0000256" key="1">
    <source>
        <dbReference type="RuleBase" id="RU369079"/>
    </source>
</evidence>
<comment type="subcellular location">
    <subcellularLocation>
        <location evidence="1">Cell inner membrane</location>
        <topology evidence="1">Multi-pass membrane protein</topology>
    </subcellularLocation>
</comment>
<dbReference type="InterPro" id="IPR011853">
    <property type="entry name" value="TRAP_DctM-Dct_fused"/>
</dbReference>
<feature type="transmembrane region" description="Helical" evidence="2">
    <location>
        <begin position="585"/>
        <end position="613"/>
    </location>
</feature>
<feature type="transmembrane region" description="Helical" evidence="2">
    <location>
        <begin position="462"/>
        <end position="489"/>
    </location>
</feature>
<feature type="transmembrane region" description="Helical" evidence="2">
    <location>
        <begin position="341"/>
        <end position="357"/>
    </location>
</feature>
<feature type="transmembrane region" description="Helical" evidence="2">
    <location>
        <begin position="495"/>
        <end position="512"/>
    </location>
</feature>
<dbReference type="RefSeq" id="WP_131837160.1">
    <property type="nucleotide sequence ID" value="NZ_SMFY01000005.1"/>
</dbReference>
<dbReference type="AlphaFoldDB" id="A0A4R1HQM0"/>
<dbReference type="Proteomes" id="UP000295030">
    <property type="component" value="Unassembled WGS sequence"/>
</dbReference>
<proteinExistence type="predicted"/>
<feature type="transmembrane region" description="Helical" evidence="2">
    <location>
        <begin position="169"/>
        <end position="191"/>
    </location>
</feature>
<comment type="function">
    <text evidence="1">Part of the tripartite ATP-independent periplasmic (TRAP) transport system.</text>
</comment>
<dbReference type="PANTHER" id="PTHR43849:SF2">
    <property type="entry name" value="BLL3936 PROTEIN"/>
    <property type="match status" value="1"/>
</dbReference>
<dbReference type="GO" id="GO:0005886">
    <property type="term" value="C:plasma membrane"/>
    <property type="evidence" value="ECO:0007669"/>
    <property type="project" value="UniProtKB-SubCell"/>
</dbReference>
<feature type="transmembrane region" description="Helical" evidence="2">
    <location>
        <begin position="257"/>
        <end position="283"/>
    </location>
</feature>
<feature type="transmembrane region" description="Helical" evidence="2">
    <location>
        <begin position="44"/>
        <end position="60"/>
    </location>
</feature>
<protein>
    <submittedName>
        <fullName evidence="4">TRAP transporter 4TM/12TM fusion protein</fullName>
    </submittedName>
</protein>
<evidence type="ECO:0000256" key="2">
    <source>
        <dbReference type="SAM" id="Phobius"/>
    </source>
</evidence>
<name>A0A4R1HQM0_ANCAQ</name>
<dbReference type="NCBIfam" id="TIGR02123">
    <property type="entry name" value="TRAP_fused"/>
    <property type="match status" value="1"/>
</dbReference>
<keyword evidence="1" id="KW-1003">Cell membrane</keyword>
<evidence type="ECO:0000259" key="3">
    <source>
        <dbReference type="Pfam" id="PF06808"/>
    </source>
</evidence>
<feature type="domain" description="TRAP C4-dicarboxylate transport system permease DctM subunit" evidence="3">
    <location>
        <begin position="111"/>
        <end position="542"/>
    </location>
</feature>
<feature type="transmembrane region" description="Helical" evidence="2">
    <location>
        <begin position="524"/>
        <end position="546"/>
    </location>
</feature>
<feature type="transmembrane region" description="Helical" evidence="2">
    <location>
        <begin position="552"/>
        <end position="573"/>
    </location>
</feature>